<evidence type="ECO:0000256" key="8">
    <source>
        <dbReference type="ARBA" id="ARBA00022490"/>
    </source>
</evidence>
<dbReference type="AlphaFoldDB" id="A0A1I1WE33"/>
<dbReference type="GO" id="GO:0005737">
    <property type="term" value="C:cytoplasm"/>
    <property type="evidence" value="ECO:0007669"/>
    <property type="project" value="UniProtKB-SubCell"/>
</dbReference>
<dbReference type="Pfam" id="PF00156">
    <property type="entry name" value="Pribosyltran"/>
    <property type="match status" value="1"/>
</dbReference>
<dbReference type="HAMAP" id="MF_00004">
    <property type="entry name" value="Aden_phosphoribosyltr"/>
    <property type="match status" value="1"/>
</dbReference>
<sequence>MRESPDFRMSEVERAAALRDVASLIRAVPDFPSPGILFRDITPVLRDPAAMAAALRLHLDAVADLAGSIDRIVGVESRGFLFGMPIAHALGVGFVPARKPGKLPAATVTQAYALEYGEGTLHMHADAIDAGDRVLLVDDLLATGGTAGAAARLVQRLGGEVVAGLFLIELPFLKGRERLAPLRVEALLPF</sequence>
<keyword evidence="9 12" id="KW-0328">Glycosyltransferase</keyword>
<evidence type="ECO:0000256" key="5">
    <source>
        <dbReference type="ARBA" id="ARBA00008391"/>
    </source>
</evidence>
<dbReference type="GO" id="GO:0006168">
    <property type="term" value="P:adenine salvage"/>
    <property type="evidence" value="ECO:0007669"/>
    <property type="project" value="InterPro"/>
</dbReference>
<name>A0A1I1WE33_9BACT</name>
<comment type="catalytic activity">
    <reaction evidence="1 12">
        <text>AMP + diphosphate = 5-phospho-alpha-D-ribose 1-diphosphate + adenine</text>
        <dbReference type="Rhea" id="RHEA:16609"/>
        <dbReference type="ChEBI" id="CHEBI:16708"/>
        <dbReference type="ChEBI" id="CHEBI:33019"/>
        <dbReference type="ChEBI" id="CHEBI:58017"/>
        <dbReference type="ChEBI" id="CHEBI:456215"/>
        <dbReference type="EC" id="2.4.2.7"/>
    </reaction>
</comment>
<evidence type="ECO:0000313" key="15">
    <source>
        <dbReference type="Proteomes" id="UP000199400"/>
    </source>
</evidence>
<gene>
    <name evidence="12" type="primary">apt</name>
    <name evidence="14" type="ORF">SAMN02745121_02278</name>
</gene>
<dbReference type="PANTHER" id="PTHR32315:SF3">
    <property type="entry name" value="ADENINE PHOSPHORIBOSYLTRANSFERASE"/>
    <property type="match status" value="1"/>
</dbReference>
<evidence type="ECO:0000256" key="12">
    <source>
        <dbReference type="HAMAP-Rule" id="MF_00004"/>
    </source>
</evidence>
<comment type="subcellular location">
    <subcellularLocation>
        <location evidence="3 12">Cytoplasm</location>
    </subcellularLocation>
</comment>
<keyword evidence="10 12" id="KW-0808">Transferase</keyword>
<comment type="similarity">
    <text evidence="5 12">Belongs to the purine/pyrimidine phosphoribosyltransferase family.</text>
</comment>
<evidence type="ECO:0000256" key="1">
    <source>
        <dbReference type="ARBA" id="ARBA00000868"/>
    </source>
</evidence>
<evidence type="ECO:0000256" key="6">
    <source>
        <dbReference type="ARBA" id="ARBA00011738"/>
    </source>
</evidence>
<dbReference type="SUPFAM" id="SSF53271">
    <property type="entry name" value="PRTase-like"/>
    <property type="match status" value="1"/>
</dbReference>
<evidence type="ECO:0000256" key="4">
    <source>
        <dbReference type="ARBA" id="ARBA00004659"/>
    </source>
</evidence>
<keyword evidence="11 12" id="KW-0660">Purine salvage</keyword>
<evidence type="ECO:0000256" key="9">
    <source>
        <dbReference type="ARBA" id="ARBA00022676"/>
    </source>
</evidence>
<dbReference type="EMBL" id="FOMX01000006">
    <property type="protein sequence ID" value="SFD93291.1"/>
    <property type="molecule type" value="Genomic_DNA"/>
</dbReference>
<comment type="subunit">
    <text evidence="6 12">Homodimer.</text>
</comment>
<comment type="pathway">
    <text evidence="4 12">Purine metabolism; AMP biosynthesis via salvage pathway; AMP from adenine: step 1/1.</text>
</comment>
<dbReference type="InterPro" id="IPR000836">
    <property type="entry name" value="PRTase_dom"/>
</dbReference>
<dbReference type="NCBIfam" id="NF002636">
    <property type="entry name" value="PRK02304.1-5"/>
    <property type="match status" value="1"/>
</dbReference>
<dbReference type="GO" id="GO:0016208">
    <property type="term" value="F:AMP binding"/>
    <property type="evidence" value="ECO:0007669"/>
    <property type="project" value="TreeGrafter"/>
</dbReference>
<dbReference type="EC" id="2.4.2.7" evidence="7 12"/>
<protein>
    <recommendedName>
        <fullName evidence="7 12">Adenine phosphoribosyltransferase</fullName>
        <shortName evidence="12">APRT</shortName>
        <ecNumber evidence="7 12">2.4.2.7</ecNumber>
    </recommendedName>
</protein>
<evidence type="ECO:0000256" key="3">
    <source>
        <dbReference type="ARBA" id="ARBA00004496"/>
    </source>
</evidence>
<evidence type="ECO:0000256" key="7">
    <source>
        <dbReference type="ARBA" id="ARBA00011893"/>
    </source>
</evidence>
<dbReference type="NCBIfam" id="NF002634">
    <property type="entry name" value="PRK02304.1-3"/>
    <property type="match status" value="1"/>
</dbReference>
<dbReference type="NCBIfam" id="TIGR01090">
    <property type="entry name" value="apt"/>
    <property type="match status" value="1"/>
</dbReference>
<comment type="function">
    <text evidence="2 12">Catalyzes a salvage reaction resulting in the formation of AMP, that is energically less costly than de novo synthesis.</text>
</comment>
<dbReference type="GO" id="GO:0002055">
    <property type="term" value="F:adenine binding"/>
    <property type="evidence" value="ECO:0007669"/>
    <property type="project" value="TreeGrafter"/>
</dbReference>
<evidence type="ECO:0000259" key="13">
    <source>
        <dbReference type="Pfam" id="PF00156"/>
    </source>
</evidence>
<keyword evidence="15" id="KW-1185">Reference proteome</keyword>
<dbReference type="CDD" id="cd06223">
    <property type="entry name" value="PRTases_typeI"/>
    <property type="match status" value="1"/>
</dbReference>
<organism evidence="14 15">
    <name type="scientific">Nannocystis exedens</name>
    <dbReference type="NCBI Taxonomy" id="54"/>
    <lineage>
        <taxon>Bacteria</taxon>
        <taxon>Pseudomonadati</taxon>
        <taxon>Myxococcota</taxon>
        <taxon>Polyangia</taxon>
        <taxon>Nannocystales</taxon>
        <taxon>Nannocystaceae</taxon>
        <taxon>Nannocystis</taxon>
    </lineage>
</organism>
<dbReference type="InterPro" id="IPR050054">
    <property type="entry name" value="UPRTase/APRTase"/>
</dbReference>
<dbReference type="RefSeq" id="WP_338042513.1">
    <property type="nucleotide sequence ID" value="NZ_FOMX01000006.1"/>
</dbReference>
<evidence type="ECO:0000313" key="14">
    <source>
        <dbReference type="EMBL" id="SFD93291.1"/>
    </source>
</evidence>
<evidence type="ECO:0000256" key="2">
    <source>
        <dbReference type="ARBA" id="ARBA00003968"/>
    </source>
</evidence>
<evidence type="ECO:0000256" key="11">
    <source>
        <dbReference type="ARBA" id="ARBA00022726"/>
    </source>
</evidence>
<evidence type="ECO:0000256" key="10">
    <source>
        <dbReference type="ARBA" id="ARBA00022679"/>
    </source>
</evidence>
<reference evidence="15" key="1">
    <citation type="submission" date="2016-10" db="EMBL/GenBank/DDBJ databases">
        <authorList>
            <person name="Varghese N."/>
            <person name="Submissions S."/>
        </authorList>
    </citation>
    <scope>NUCLEOTIDE SEQUENCE [LARGE SCALE GENOMIC DNA]</scope>
    <source>
        <strain evidence="15">ATCC 25963</strain>
    </source>
</reference>
<dbReference type="Gene3D" id="3.40.50.2020">
    <property type="match status" value="1"/>
</dbReference>
<accession>A0A1I1WE33</accession>
<dbReference type="InterPro" id="IPR029057">
    <property type="entry name" value="PRTase-like"/>
</dbReference>
<keyword evidence="8 12" id="KW-0963">Cytoplasm</keyword>
<dbReference type="GO" id="GO:0006166">
    <property type="term" value="P:purine ribonucleoside salvage"/>
    <property type="evidence" value="ECO:0007669"/>
    <property type="project" value="UniProtKB-UniRule"/>
</dbReference>
<dbReference type="FunFam" id="3.40.50.2020:FF:000004">
    <property type="entry name" value="Adenine phosphoribosyltransferase"/>
    <property type="match status" value="1"/>
</dbReference>
<feature type="domain" description="Phosphoribosyltransferase" evidence="13">
    <location>
        <begin position="47"/>
        <end position="163"/>
    </location>
</feature>
<dbReference type="GO" id="GO:0003999">
    <property type="term" value="F:adenine phosphoribosyltransferase activity"/>
    <property type="evidence" value="ECO:0007669"/>
    <property type="project" value="UniProtKB-UniRule"/>
</dbReference>
<dbReference type="Proteomes" id="UP000199400">
    <property type="component" value="Unassembled WGS sequence"/>
</dbReference>
<dbReference type="UniPathway" id="UPA00588">
    <property type="reaction ID" value="UER00646"/>
</dbReference>
<dbReference type="PANTHER" id="PTHR32315">
    <property type="entry name" value="ADENINE PHOSPHORIBOSYLTRANSFERASE"/>
    <property type="match status" value="1"/>
</dbReference>
<dbReference type="STRING" id="54.SAMN02745121_02278"/>
<dbReference type="GO" id="GO:0044209">
    <property type="term" value="P:AMP salvage"/>
    <property type="evidence" value="ECO:0007669"/>
    <property type="project" value="UniProtKB-UniRule"/>
</dbReference>
<dbReference type="InterPro" id="IPR005764">
    <property type="entry name" value="Ade_phspho_trans"/>
</dbReference>
<proteinExistence type="inferred from homology"/>